<proteinExistence type="predicted"/>
<dbReference type="EMBL" id="GBXM01105942">
    <property type="protein sequence ID" value="JAH02635.1"/>
    <property type="molecule type" value="Transcribed_RNA"/>
</dbReference>
<accession>A0A0E9PEW9</accession>
<protein>
    <submittedName>
        <fullName evidence="1">Uncharacterized protein</fullName>
    </submittedName>
</protein>
<name>A0A0E9PEW9_ANGAN</name>
<reference evidence="1" key="2">
    <citation type="journal article" date="2015" name="Fish Shellfish Immunol.">
        <title>Early steps in the European eel (Anguilla anguilla)-Vibrio vulnificus interaction in the gills: Role of the RtxA13 toxin.</title>
        <authorList>
            <person name="Callol A."/>
            <person name="Pajuelo D."/>
            <person name="Ebbesson L."/>
            <person name="Teles M."/>
            <person name="MacKenzie S."/>
            <person name="Amaro C."/>
        </authorList>
    </citation>
    <scope>NUCLEOTIDE SEQUENCE</scope>
</reference>
<evidence type="ECO:0000313" key="1">
    <source>
        <dbReference type="EMBL" id="JAH02635.1"/>
    </source>
</evidence>
<organism evidence="1">
    <name type="scientific">Anguilla anguilla</name>
    <name type="common">European freshwater eel</name>
    <name type="synonym">Muraena anguilla</name>
    <dbReference type="NCBI Taxonomy" id="7936"/>
    <lineage>
        <taxon>Eukaryota</taxon>
        <taxon>Metazoa</taxon>
        <taxon>Chordata</taxon>
        <taxon>Craniata</taxon>
        <taxon>Vertebrata</taxon>
        <taxon>Euteleostomi</taxon>
        <taxon>Actinopterygii</taxon>
        <taxon>Neopterygii</taxon>
        <taxon>Teleostei</taxon>
        <taxon>Anguilliformes</taxon>
        <taxon>Anguillidae</taxon>
        <taxon>Anguilla</taxon>
    </lineage>
</organism>
<sequence>MIQDTLLAKKQPNYFCPIKWGDYKIPTRITQYGREIS</sequence>
<dbReference type="AlphaFoldDB" id="A0A0E9PEW9"/>
<reference evidence="1" key="1">
    <citation type="submission" date="2014-11" db="EMBL/GenBank/DDBJ databases">
        <authorList>
            <person name="Amaro Gonzalez C."/>
        </authorList>
    </citation>
    <scope>NUCLEOTIDE SEQUENCE</scope>
</reference>